<dbReference type="AlphaFoldDB" id="A0A1I1EHD7"/>
<protein>
    <recommendedName>
        <fullName evidence="1">mRNA interferase</fullName>
        <ecNumber evidence="1">3.1.-.-</ecNumber>
    </recommendedName>
</protein>
<evidence type="ECO:0000256" key="1">
    <source>
        <dbReference type="PIRNR" id="PIRNR033490"/>
    </source>
</evidence>
<reference evidence="2 3" key="1">
    <citation type="submission" date="2016-10" db="EMBL/GenBank/DDBJ databases">
        <authorList>
            <person name="de Groot N.N."/>
        </authorList>
    </citation>
    <scope>NUCLEOTIDE SEQUENCE [LARGE SCALE GENOMIC DNA]</scope>
    <source>
        <strain evidence="2 3">DSM 18438</strain>
    </source>
</reference>
<dbReference type="RefSeq" id="WP_091958606.1">
    <property type="nucleotide sequence ID" value="NZ_FOLH01000001.1"/>
</dbReference>
<dbReference type="GO" id="GO:0016787">
    <property type="term" value="F:hydrolase activity"/>
    <property type="evidence" value="ECO:0007669"/>
    <property type="project" value="UniProtKB-KW"/>
</dbReference>
<dbReference type="STRING" id="1122252.SAMN05660443_0489"/>
<organism evidence="2 3">
    <name type="scientific">Marinospirillum celere</name>
    <dbReference type="NCBI Taxonomy" id="1122252"/>
    <lineage>
        <taxon>Bacteria</taxon>
        <taxon>Pseudomonadati</taxon>
        <taxon>Pseudomonadota</taxon>
        <taxon>Gammaproteobacteria</taxon>
        <taxon>Oceanospirillales</taxon>
        <taxon>Oceanospirillaceae</taxon>
        <taxon>Marinospirillum</taxon>
    </lineage>
</organism>
<keyword evidence="1" id="KW-0255">Endonuclease</keyword>
<comment type="function">
    <text evidence="1">Toxic component of a type II toxin-antitoxin (TA) system.</text>
</comment>
<name>A0A1I1EHD7_9GAMM</name>
<dbReference type="PANTHER" id="PTHR33988:SF2">
    <property type="entry name" value="ENDORIBONUCLEASE MAZF"/>
    <property type="match status" value="1"/>
</dbReference>
<keyword evidence="1" id="KW-0540">Nuclease</keyword>
<evidence type="ECO:0000313" key="3">
    <source>
        <dbReference type="Proteomes" id="UP000199058"/>
    </source>
</evidence>
<dbReference type="InterPro" id="IPR003477">
    <property type="entry name" value="PemK-like"/>
</dbReference>
<dbReference type="GO" id="GO:0003677">
    <property type="term" value="F:DNA binding"/>
    <property type="evidence" value="ECO:0007669"/>
    <property type="project" value="InterPro"/>
</dbReference>
<keyword evidence="1" id="KW-0378">Hydrolase</keyword>
<accession>A0A1I1EHD7</accession>
<dbReference type="OrthoDB" id="9808744at2"/>
<proteinExistence type="inferred from homology"/>
<dbReference type="Gene3D" id="2.30.30.110">
    <property type="match status" value="1"/>
</dbReference>
<dbReference type="PANTHER" id="PTHR33988">
    <property type="entry name" value="ENDORIBONUCLEASE MAZF-RELATED"/>
    <property type="match status" value="1"/>
</dbReference>
<comment type="similarity">
    <text evidence="1">Belongs to the PemK/MazF family.</text>
</comment>
<dbReference type="GO" id="GO:0004521">
    <property type="term" value="F:RNA endonuclease activity"/>
    <property type="evidence" value="ECO:0007669"/>
    <property type="project" value="TreeGrafter"/>
</dbReference>
<gene>
    <name evidence="2" type="ORF">SAMN05660443_0489</name>
</gene>
<dbReference type="SUPFAM" id="SSF50118">
    <property type="entry name" value="Cell growth inhibitor/plasmid maintenance toxic component"/>
    <property type="match status" value="1"/>
</dbReference>
<dbReference type="GO" id="GO:0006402">
    <property type="term" value="P:mRNA catabolic process"/>
    <property type="evidence" value="ECO:0007669"/>
    <property type="project" value="TreeGrafter"/>
</dbReference>
<sequence length="112" mass="12690">MVASQGRDKRQILRGEVYWVNLDPTLGTEIRKTRPALVISPDDMNTALPRVLIAPITSKGQPLGCRPELIFNKKPARILLDQLRSVDKQRLLGKMGEISPKHWHQTLLEMLA</sequence>
<dbReference type="InterPro" id="IPR011067">
    <property type="entry name" value="Plasmid_toxin/cell-grow_inhib"/>
</dbReference>
<dbReference type="GO" id="GO:0016075">
    <property type="term" value="P:rRNA catabolic process"/>
    <property type="evidence" value="ECO:0007669"/>
    <property type="project" value="TreeGrafter"/>
</dbReference>
<dbReference type="EMBL" id="FOLH01000001">
    <property type="protein sequence ID" value="SFB84363.1"/>
    <property type="molecule type" value="Genomic_DNA"/>
</dbReference>
<dbReference type="PIRSF" id="PIRSF033490">
    <property type="entry name" value="MazF"/>
    <property type="match status" value="1"/>
</dbReference>
<dbReference type="Pfam" id="PF02452">
    <property type="entry name" value="PemK_toxin"/>
    <property type="match status" value="1"/>
</dbReference>
<keyword evidence="3" id="KW-1185">Reference proteome</keyword>
<evidence type="ECO:0000313" key="2">
    <source>
        <dbReference type="EMBL" id="SFB84363.1"/>
    </source>
</evidence>
<dbReference type="EC" id="3.1.-.-" evidence="1"/>
<dbReference type="Proteomes" id="UP000199058">
    <property type="component" value="Unassembled WGS sequence"/>
</dbReference>